<organism evidence="3">
    <name type="scientific">Aphanomyces invadans</name>
    <dbReference type="NCBI Taxonomy" id="157072"/>
    <lineage>
        <taxon>Eukaryota</taxon>
        <taxon>Sar</taxon>
        <taxon>Stramenopiles</taxon>
        <taxon>Oomycota</taxon>
        <taxon>Saprolegniomycetes</taxon>
        <taxon>Saprolegniales</taxon>
        <taxon>Verrucalvaceae</taxon>
        <taxon>Aphanomyces</taxon>
    </lineage>
</organism>
<dbReference type="EMBL" id="KI914007">
    <property type="protein sequence ID" value="ETV91733.1"/>
    <property type="molecule type" value="Genomic_DNA"/>
</dbReference>
<keyword evidence="2" id="KW-0812">Transmembrane</keyword>
<dbReference type="OrthoDB" id="76877at2759"/>
<gene>
    <name evidence="3" type="ORF">H310_13799</name>
</gene>
<feature type="transmembrane region" description="Helical" evidence="2">
    <location>
        <begin position="20"/>
        <end position="40"/>
    </location>
</feature>
<feature type="transmembrane region" description="Helical" evidence="2">
    <location>
        <begin position="46"/>
        <end position="64"/>
    </location>
</feature>
<keyword evidence="2" id="KW-1133">Transmembrane helix</keyword>
<feature type="compositionally biased region" description="Polar residues" evidence="1">
    <location>
        <begin position="144"/>
        <end position="156"/>
    </location>
</feature>
<evidence type="ECO:0008006" key="4">
    <source>
        <dbReference type="Google" id="ProtNLM"/>
    </source>
</evidence>
<feature type="compositionally biased region" description="Basic and acidic residues" evidence="1">
    <location>
        <begin position="157"/>
        <end position="168"/>
    </location>
</feature>
<evidence type="ECO:0000313" key="3">
    <source>
        <dbReference type="EMBL" id="ETV91733.1"/>
    </source>
</evidence>
<evidence type="ECO:0000256" key="1">
    <source>
        <dbReference type="SAM" id="MobiDB-lite"/>
    </source>
</evidence>
<sequence>MTGIIERYVVNNHRALHIGLRGLLTLVMFIAFVTATALTGLSSGDYALVLSYTLIIYGFIWTYSAVKRGSNVQILAHGNQVTFDFVILIALIVAAVVLSGSMWGRLCNIAVNCSAFQACITVLYIGVAVQVLMLLVLCFGRSAEGSQSPDSATIETPRTEYQHAADAT</sequence>
<dbReference type="AlphaFoldDB" id="A0A024TCF5"/>
<dbReference type="VEuPathDB" id="FungiDB:H310_13799"/>
<keyword evidence="2" id="KW-0472">Membrane</keyword>
<protein>
    <recommendedName>
        <fullName evidence="4">MARVEL domain-containing protein</fullName>
    </recommendedName>
</protein>
<evidence type="ECO:0000256" key="2">
    <source>
        <dbReference type="SAM" id="Phobius"/>
    </source>
</evidence>
<dbReference type="RefSeq" id="XP_008879659.1">
    <property type="nucleotide sequence ID" value="XM_008881437.1"/>
</dbReference>
<feature type="transmembrane region" description="Helical" evidence="2">
    <location>
        <begin position="85"/>
        <end position="103"/>
    </location>
</feature>
<feature type="region of interest" description="Disordered" evidence="1">
    <location>
        <begin position="144"/>
        <end position="168"/>
    </location>
</feature>
<proteinExistence type="predicted"/>
<feature type="transmembrane region" description="Helical" evidence="2">
    <location>
        <begin position="115"/>
        <end position="139"/>
    </location>
</feature>
<name>A0A024TCF5_9STRA</name>
<reference evidence="3" key="1">
    <citation type="submission" date="2013-12" db="EMBL/GenBank/DDBJ databases">
        <title>The Genome Sequence of Aphanomyces invadans NJM9701.</title>
        <authorList>
            <consortium name="The Broad Institute Genomics Platform"/>
            <person name="Russ C."/>
            <person name="Tyler B."/>
            <person name="van West P."/>
            <person name="Dieguez-Uribeondo J."/>
            <person name="Young S.K."/>
            <person name="Zeng Q."/>
            <person name="Gargeya S."/>
            <person name="Fitzgerald M."/>
            <person name="Abouelleil A."/>
            <person name="Alvarado L."/>
            <person name="Chapman S.B."/>
            <person name="Gainer-Dewar J."/>
            <person name="Goldberg J."/>
            <person name="Griggs A."/>
            <person name="Gujja S."/>
            <person name="Hansen M."/>
            <person name="Howarth C."/>
            <person name="Imamovic A."/>
            <person name="Ireland A."/>
            <person name="Larimer J."/>
            <person name="McCowan C."/>
            <person name="Murphy C."/>
            <person name="Pearson M."/>
            <person name="Poon T.W."/>
            <person name="Priest M."/>
            <person name="Roberts A."/>
            <person name="Saif S."/>
            <person name="Shea T."/>
            <person name="Sykes S."/>
            <person name="Wortman J."/>
            <person name="Nusbaum C."/>
            <person name="Birren B."/>
        </authorList>
    </citation>
    <scope>NUCLEOTIDE SEQUENCE [LARGE SCALE GENOMIC DNA]</scope>
    <source>
        <strain evidence="3">NJM9701</strain>
    </source>
</reference>
<accession>A0A024TCF5</accession>
<dbReference type="GeneID" id="20090849"/>